<protein>
    <submittedName>
        <fullName evidence="2">Uncharacterized protein</fullName>
    </submittedName>
</protein>
<dbReference type="GeneID" id="94836428"/>
<dbReference type="VEuPathDB" id="TrichDB:TRFO_21032"/>
<keyword evidence="3" id="KW-1185">Reference proteome</keyword>
<feature type="region of interest" description="Disordered" evidence="1">
    <location>
        <begin position="177"/>
        <end position="196"/>
    </location>
</feature>
<comment type="caution">
    <text evidence="2">The sequence shown here is derived from an EMBL/GenBank/DDBJ whole genome shotgun (WGS) entry which is preliminary data.</text>
</comment>
<dbReference type="RefSeq" id="XP_068363077.1">
    <property type="nucleotide sequence ID" value="XM_068501724.1"/>
</dbReference>
<organism evidence="2 3">
    <name type="scientific">Tritrichomonas foetus</name>
    <dbReference type="NCBI Taxonomy" id="1144522"/>
    <lineage>
        <taxon>Eukaryota</taxon>
        <taxon>Metamonada</taxon>
        <taxon>Parabasalia</taxon>
        <taxon>Tritrichomonadida</taxon>
        <taxon>Tritrichomonadidae</taxon>
        <taxon>Tritrichomonas</taxon>
    </lineage>
</organism>
<dbReference type="EMBL" id="MLAK01000626">
    <property type="protein sequence ID" value="OHT09941.1"/>
    <property type="molecule type" value="Genomic_DNA"/>
</dbReference>
<dbReference type="AlphaFoldDB" id="A0A1J4KKP5"/>
<evidence type="ECO:0000313" key="3">
    <source>
        <dbReference type="Proteomes" id="UP000179807"/>
    </source>
</evidence>
<gene>
    <name evidence="2" type="ORF">TRFO_21032</name>
</gene>
<proteinExistence type="predicted"/>
<evidence type="ECO:0000313" key="2">
    <source>
        <dbReference type="EMBL" id="OHT09941.1"/>
    </source>
</evidence>
<name>A0A1J4KKP5_9EUKA</name>
<evidence type="ECO:0000256" key="1">
    <source>
        <dbReference type="SAM" id="MobiDB-lite"/>
    </source>
</evidence>
<accession>A0A1J4KKP5</accession>
<sequence>MSIPEVIQFDLEYVRIPSSTIYQATFRETQKVCFVKLYAITSLAEINGNISMEVEIFKSNNIRQLPAYHSELKFQQPEVAYIVAFDRHYLDYKPITKIQNYFQDVNMIKNVISGIADLNKQLIENFNLYVPYFNEDMIFYNELAGEICVFDLPSLQPAKKKSSESCSKCDDRNGQINGQLETSHDSNHFNSNLSDDDDDDDVNDIHFNPNMSICYLIDRLMPWISGFLQNDTIPDFVSSGEREIINIYKELYNNNNVDMTHKLKRVQSDPIGLSDQFLNVDLDSSMDLINFL</sequence>
<reference evidence="2" key="1">
    <citation type="submission" date="2016-10" db="EMBL/GenBank/DDBJ databases">
        <authorList>
            <person name="Benchimol M."/>
            <person name="Almeida L.G."/>
            <person name="Vasconcelos A.T."/>
            <person name="Perreira-Neves A."/>
            <person name="Rosa I.A."/>
            <person name="Tasca T."/>
            <person name="Bogo M.R."/>
            <person name="de Souza W."/>
        </authorList>
    </citation>
    <scope>NUCLEOTIDE SEQUENCE [LARGE SCALE GENOMIC DNA]</scope>
    <source>
        <strain evidence="2">K</strain>
    </source>
</reference>
<dbReference type="Proteomes" id="UP000179807">
    <property type="component" value="Unassembled WGS sequence"/>
</dbReference>